<dbReference type="Pfam" id="PF01548">
    <property type="entry name" value="DEDD_Tnp_IS110"/>
    <property type="match status" value="1"/>
</dbReference>
<evidence type="ECO:0000313" key="5">
    <source>
        <dbReference type="Proteomes" id="UP000033111"/>
    </source>
</evidence>
<gene>
    <name evidence="3" type="ORF">MSSIT_1897</name>
    <name evidence="4" type="ORF">MSSIT_2079</name>
</gene>
<dbReference type="RefSeq" id="WP_048172108.1">
    <property type="nucleotide sequence ID" value="NZ_CP009506.1"/>
</dbReference>
<dbReference type="NCBIfam" id="NF033542">
    <property type="entry name" value="transpos_IS110"/>
    <property type="match status" value="1"/>
</dbReference>
<dbReference type="InterPro" id="IPR003346">
    <property type="entry name" value="Transposase_20"/>
</dbReference>
<keyword evidence="5" id="KW-1185">Reference proteome</keyword>
<evidence type="ECO:0000313" key="4">
    <source>
        <dbReference type="EMBL" id="AKB28798.1"/>
    </source>
</evidence>
<dbReference type="EMBL" id="CP009506">
    <property type="protein sequence ID" value="AKB28616.1"/>
    <property type="molecule type" value="Genomic_DNA"/>
</dbReference>
<dbReference type="EMBL" id="CP009506">
    <property type="protein sequence ID" value="AKB28798.1"/>
    <property type="molecule type" value="Genomic_DNA"/>
</dbReference>
<dbReference type="AlphaFoldDB" id="A0A0E3L8J2"/>
<dbReference type="GO" id="GO:0003677">
    <property type="term" value="F:DNA binding"/>
    <property type="evidence" value="ECO:0007669"/>
    <property type="project" value="InterPro"/>
</dbReference>
<dbReference type="Proteomes" id="UP000033111">
    <property type="component" value="Chromosome"/>
</dbReference>
<sequence>MYLNIGIDIAKDAHEACILDDEGKQIGRYIQIKNLKSSIEKFIERVESVSNRLNSIPRIGMEATGIYWYAIYSELSKHYEIHAYNPSQVKGFAAVNIRGSKTDKIDAKTIAAILQFGEAPKTCYGDKKRMELKEYCGFHFKLKSNVANLKKRLIRNVHLIFPRYDQMFSSIFTKTSIAILNEVPRPSDMLGMGEEKLYEFMKKTSRNHYSPEKTRKLLEMAKDSISPDFIEEALLFEVKSLLNLIEYMESQIKEVETRILAAWETLKDKHYLQTIPGISDLMAAMIWAELGDVENFQHPDQIVAFAGYDPKVKKSGNKEVISGPNKRGSRLLRWVLGRAVVQAKMHNPVIKQYFMKKISEGKHYNTALCAAAKKMIRIIWSVEKNKKPFQVPT</sequence>
<dbReference type="GO" id="GO:0006313">
    <property type="term" value="P:DNA transposition"/>
    <property type="evidence" value="ECO:0007669"/>
    <property type="project" value="InterPro"/>
</dbReference>
<dbReference type="GO" id="GO:0004803">
    <property type="term" value="F:transposase activity"/>
    <property type="evidence" value="ECO:0007669"/>
    <property type="project" value="InterPro"/>
</dbReference>
<feature type="domain" description="Transposase IS116/IS110/IS902 C-terminal" evidence="2">
    <location>
        <begin position="270"/>
        <end position="354"/>
    </location>
</feature>
<evidence type="ECO:0000259" key="1">
    <source>
        <dbReference type="Pfam" id="PF01548"/>
    </source>
</evidence>
<protein>
    <submittedName>
        <fullName evidence="3">Mobile element protein</fullName>
    </submittedName>
</protein>
<accession>A0A0E3L8J2</accession>
<dbReference type="InterPro" id="IPR002525">
    <property type="entry name" value="Transp_IS110-like_N"/>
</dbReference>
<dbReference type="PANTHER" id="PTHR33055">
    <property type="entry name" value="TRANSPOSASE FOR INSERTION SEQUENCE ELEMENT IS1111A"/>
    <property type="match status" value="1"/>
</dbReference>
<proteinExistence type="predicted"/>
<dbReference type="InterPro" id="IPR047650">
    <property type="entry name" value="Transpos_IS110"/>
</dbReference>
<name>A0A0E3L8J2_9EURY</name>
<dbReference type="GeneID" id="24860949"/>
<reference evidence="3 5" key="1">
    <citation type="submission" date="2014-07" db="EMBL/GenBank/DDBJ databases">
        <title>Methanogenic archaea and the global carbon cycle.</title>
        <authorList>
            <person name="Henriksen J.R."/>
            <person name="Luke J."/>
            <person name="Reinhart S."/>
            <person name="Benedict M.N."/>
            <person name="Youngblut N.D."/>
            <person name="Metcalf M.E."/>
            <person name="Whitaker R.J."/>
            <person name="Metcalf W.W."/>
        </authorList>
    </citation>
    <scope>NUCLEOTIDE SEQUENCE [LARGE SCALE GENOMIC DNA]</scope>
    <source>
        <strain evidence="3 5">T4/M</strain>
    </source>
</reference>
<dbReference type="HOGENOM" id="CLU_036902_4_8_2"/>
<dbReference type="KEGG" id="msw:MSSIT_1897"/>
<organism evidence="3 5">
    <name type="scientific">Methanosarcina siciliae T4/M</name>
    <dbReference type="NCBI Taxonomy" id="1434120"/>
    <lineage>
        <taxon>Archaea</taxon>
        <taxon>Methanobacteriati</taxon>
        <taxon>Methanobacteriota</taxon>
        <taxon>Stenosarchaea group</taxon>
        <taxon>Methanomicrobia</taxon>
        <taxon>Methanosarcinales</taxon>
        <taxon>Methanosarcinaceae</taxon>
        <taxon>Methanosarcina</taxon>
    </lineage>
</organism>
<dbReference type="Pfam" id="PF02371">
    <property type="entry name" value="Transposase_20"/>
    <property type="match status" value="1"/>
</dbReference>
<dbReference type="PATRIC" id="fig|1434120.4.peg.2438"/>
<evidence type="ECO:0000259" key="2">
    <source>
        <dbReference type="Pfam" id="PF02371"/>
    </source>
</evidence>
<evidence type="ECO:0000313" key="3">
    <source>
        <dbReference type="EMBL" id="AKB28616.1"/>
    </source>
</evidence>
<dbReference type="OrthoDB" id="191749at2157"/>
<dbReference type="KEGG" id="msw:MSSIT_2079"/>
<feature type="domain" description="Transposase IS110-like N-terminal" evidence="1">
    <location>
        <begin position="5"/>
        <end position="162"/>
    </location>
</feature>